<evidence type="ECO:0000256" key="6">
    <source>
        <dbReference type="ARBA" id="ARBA00022833"/>
    </source>
</evidence>
<evidence type="ECO:0000256" key="5">
    <source>
        <dbReference type="ARBA" id="ARBA00022771"/>
    </source>
</evidence>
<keyword evidence="6" id="KW-0862">Zinc</keyword>
<keyword evidence="3" id="KW-0479">Metal-binding</keyword>
<comment type="subcellular location">
    <subcellularLocation>
        <location evidence="1">Nucleus</location>
    </subcellularLocation>
</comment>
<accession>A0A8C9T4C0</accession>
<proteinExistence type="inferred from homology"/>
<dbReference type="GeneTree" id="ENSGT00940000154200"/>
<name>A0A8C9T4C0_SCLFO</name>
<feature type="region of interest" description="Disordered" evidence="10">
    <location>
        <begin position="421"/>
        <end position="460"/>
    </location>
</feature>
<dbReference type="Pfam" id="PF18366">
    <property type="entry name" value="zf_ZIC"/>
    <property type="match status" value="1"/>
</dbReference>
<evidence type="ECO:0000256" key="3">
    <source>
        <dbReference type="ARBA" id="ARBA00022723"/>
    </source>
</evidence>
<reference evidence="12" key="2">
    <citation type="submission" date="2025-08" db="UniProtKB">
        <authorList>
            <consortium name="Ensembl"/>
        </authorList>
    </citation>
    <scope>IDENTIFICATION</scope>
</reference>
<keyword evidence="8" id="KW-0539">Nucleus</keyword>
<dbReference type="Pfam" id="PF23561">
    <property type="entry name" value="zf-C2H2_15"/>
    <property type="match status" value="1"/>
</dbReference>
<evidence type="ECO:0000256" key="10">
    <source>
        <dbReference type="SAM" id="MobiDB-lite"/>
    </source>
</evidence>
<dbReference type="InterPro" id="IPR043359">
    <property type="entry name" value="GLI-like"/>
</dbReference>
<evidence type="ECO:0000313" key="13">
    <source>
        <dbReference type="Proteomes" id="UP000694397"/>
    </source>
</evidence>
<dbReference type="InterPro" id="IPR056436">
    <property type="entry name" value="Znf-C2H2_ZIC1-5/GLI1-3-like"/>
</dbReference>
<organism evidence="12 13">
    <name type="scientific">Scleropages formosus</name>
    <name type="common">Asian bonytongue</name>
    <name type="synonym">Osteoglossum formosum</name>
    <dbReference type="NCBI Taxonomy" id="113540"/>
    <lineage>
        <taxon>Eukaryota</taxon>
        <taxon>Metazoa</taxon>
        <taxon>Chordata</taxon>
        <taxon>Craniata</taxon>
        <taxon>Vertebrata</taxon>
        <taxon>Euteleostomi</taxon>
        <taxon>Actinopterygii</taxon>
        <taxon>Neopterygii</taxon>
        <taxon>Teleostei</taxon>
        <taxon>Osteoglossocephala</taxon>
        <taxon>Osteoglossomorpha</taxon>
        <taxon>Osteoglossiformes</taxon>
        <taxon>Osteoglossidae</taxon>
        <taxon>Scleropages</taxon>
    </lineage>
</organism>
<dbReference type="InterPro" id="IPR036236">
    <property type="entry name" value="Znf_C2H2_sf"/>
</dbReference>
<reference evidence="12 13" key="1">
    <citation type="submission" date="2019-04" db="EMBL/GenBank/DDBJ databases">
        <authorList>
            <consortium name="Wellcome Sanger Institute Data Sharing"/>
        </authorList>
    </citation>
    <scope>NUCLEOTIDE SEQUENCE [LARGE SCALE GENOMIC DNA]</scope>
</reference>
<dbReference type="FunFam" id="3.30.160.60:FF:001330">
    <property type="entry name" value="Zinc finger protein ZIC 4"/>
    <property type="match status" value="1"/>
</dbReference>
<feature type="domain" description="C2H2-type" evidence="11">
    <location>
        <begin position="311"/>
        <end position="338"/>
    </location>
</feature>
<evidence type="ECO:0000259" key="11">
    <source>
        <dbReference type="PROSITE" id="PS50157"/>
    </source>
</evidence>
<dbReference type="OrthoDB" id="3214149at2759"/>
<evidence type="ECO:0000256" key="8">
    <source>
        <dbReference type="ARBA" id="ARBA00023242"/>
    </source>
</evidence>
<comment type="similarity">
    <text evidence="2">Belongs to the GLI C2H2-type zinc-finger protein family.</text>
</comment>
<reference evidence="12" key="3">
    <citation type="submission" date="2025-09" db="UniProtKB">
        <authorList>
            <consortium name="Ensembl"/>
        </authorList>
    </citation>
    <scope>IDENTIFICATION</scope>
</reference>
<evidence type="ECO:0000256" key="2">
    <source>
        <dbReference type="ARBA" id="ARBA00010831"/>
    </source>
</evidence>
<dbReference type="Pfam" id="PF00096">
    <property type="entry name" value="zf-C2H2"/>
    <property type="match status" value="2"/>
</dbReference>
<dbReference type="Gene3D" id="3.30.160.60">
    <property type="entry name" value="Classic Zinc Finger"/>
    <property type="match status" value="4"/>
</dbReference>
<evidence type="ECO:0000256" key="4">
    <source>
        <dbReference type="ARBA" id="ARBA00022737"/>
    </source>
</evidence>
<keyword evidence="7" id="KW-0238">DNA-binding</keyword>
<evidence type="ECO:0000256" key="9">
    <source>
        <dbReference type="PROSITE-ProRule" id="PRU00042"/>
    </source>
</evidence>
<dbReference type="FunFam" id="3.30.160.60:FF:000039">
    <property type="entry name" value="Zinc finger protein ZIC 1"/>
    <property type="match status" value="1"/>
</dbReference>
<keyword evidence="4" id="KW-0677">Repeat</keyword>
<feature type="region of interest" description="Disordered" evidence="10">
    <location>
        <begin position="83"/>
        <end position="107"/>
    </location>
</feature>
<dbReference type="PANTHER" id="PTHR45718:SF8">
    <property type="entry name" value="GLIS FAMILY ZINC FINGER 2"/>
    <property type="match status" value="1"/>
</dbReference>
<keyword evidence="5 9" id="KW-0863">Zinc-finger</keyword>
<dbReference type="SMART" id="SM00355">
    <property type="entry name" value="ZnF_C2H2"/>
    <property type="match status" value="5"/>
</dbReference>
<protein>
    <submittedName>
        <fullName evidence="12">Zic family member 5</fullName>
    </submittedName>
</protein>
<evidence type="ECO:0000256" key="1">
    <source>
        <dbReference type="ARBA" id="ARBA00004123"/>
    </source>
</evidence>
<evidence type="ECO:0000256" key="7">
    <source>
        <dbReference type="ARBA" id="ARBA00023125"/>
    </source>
</evidence>
<feature type="domain" description="C2H2-type" evidence="11">
    <location>
        <begin position="399"/>
        <end position="428"/>
    </location>
</feature>
<dbReference type="PROSITE" id="PS00028">
    <property type="entry name" value="ZINC_FINGER_C2H2_1"/>
    <property type="match status" value="3"/>
</dbReference>
<gene>
    <name evidence="12" type="primary">ZIC5</name>
    <name evidence="12" type="synonym">LOC108920468</name>
</gene>
<dbReference type="GO" id="GO:0000981">
    <property type="term" value="F:DNA-binding transcription factor activity, RNA polymerase II-specific"/>
    <property type="evidence" value="ECO:0007669"/>
    <property type="project" value="TreeGrafter"/>
</dbReference>
<dbReference type="AlphaFoldDB" id="A0A8C9T4C0"/>
<feature type="domain" description="C2H2-type" evidence="11">
    <location>
        <begin position="339"/>
        <end position="368"/>
    </location>
</feature>
<dbReference type="FunFam" id="3.30.160.60:FF:000041">
    <property type="entry name" value="Zinc finger protein ZIC 1"/>
    <property type="match status" value="1"/>
</dbReference>
<dbReference type="KEGG" id="sfm:108920468"/>
<dbReference type="GO" id="GO:0008270">
    <property type="term" value="F:zinc ion binding"/>
    <property type="evidence" value="ECO:0007669"/>
    <property type="project" value="UniProtKB-KW"/>
</dbReference>
<dbReference type="FunFam" id="3.30.160.60:FF:000035">
    <property type="entry name" value="Zinc finger protein ZIC 1"/>
    <property type="match status" value="1"/>
</dbReference>
<dbReference type="GO" id="GO:0000978">
    <property type="term" value="F:RNA polymerase II cis-regulatory region sequence-specific DNA binding"/>
    <property type="evidence" value="ECO:0007669"/>
    <property type="project" value="TreeGrafter"/>
</dbReference>
<keyword evidence="13" id="KW-1185">Reference proteome</keyword>
<feature type="domain" description="C2H2-type" evidence="11">
    <location>
        <begin position="369"/>
        <end position="398"/>
    </location>
</feature>
<dbReference type="GO" id="GO:0005634">
    <property type="term" value="C:nucleus"/>
    <property type="evidence" value="ECO:0007669"/>
    <property type="project" value="UniProtKB-SubCell"/>
</dbReference>
<dbReference type="PROSITE" id="PS50157">
    <property type="entry name" value="ZINC_FINGER_C2H2_2"/>
    <property type="match status" value="4"/>
</dbReference>
<sequence>METLFGKRKIAGKPLLDLAATGAHVDQNVPGLLGLRGYHPPSCHSHLAREEMGHDPATVALSCPGAEHPAQAGAIIKNSALHHRPAPGKRAEAHVAGGPRGSSLSSTARVQVAGAKASCRSSRGCNPRRELEPSASAMPRAFGEQQCTAPSAHHQGVFLHPAAGAHAGHAVGADHALLAGLRDDAALDFNHFALNGRLGLQDLYRTAETTGPTPDRLGTSLHAYNSENVHVSVASGRRAAAAAAAAAADALLRCARQPGVKQELICKWIDRHQSPGKPCSRTFGSMYELVGHVSVEHVGGPEQSSHVCFWERCPREGKAFKAKYKLINHIRVHTGEKPFPCPFPGCGKVFARSENLKIHKRTHTGEKPFKCEFAGCDRKFANSSDRKKHSHVHTSDKPYYCKVQGCNKSYTHPSSLRKHMKVHFSTSPPPSPDKPPLRSSCGSLGESLSPTSGPPRGLSDILSPKLTNISEWYVCQGSAAPSVLCTPPSDTLTSDSEDSFKNSDLRTIF</sequence>
<evidence type="ECO:0000313" key="12">
    <source>
        <dbReference type="Ensembl" id="ENSSFOP00015046011.1"/>
    </source>
</evidence>
<dbReference type="SUPFAM" id="SSF57667">
    <property type="entry name" value="beta-beta-alpha zinc fingers"/>
    <property type="match status" value="2"/>
</dbReference>
<dbReference type="InterPro" id="IPR041643">
    <property type="entry name" value="Znf_ZIC"/>
</dbReference>
<dbReference type="InterPro" id="IPR013087">
    <property type="entry name" value="Znf_C2H2_type"/>
</dbReference>
<dbReference type="PANTHER" id="PTHR45718">
    <property type="entry name" value="TRANSCRIPTIONAL ACTIVATOR CUBITUS INTERRUPTUS"/>
    <property type="match status" value="1"/>
</dbReference>
<dbReference type="Proteomes" id="UP000694397">
    <property type="component" value="Chromosome 14"/>
</dbReference>
<dbReference type="Ensembl" id="ENSSFOT00015076377.1">
    <property type="protein sequence ID" value="ENSSFOP00015046011.1"/>
    <property type="gene ID" value="ENSSFOG00015024816.1"/>
</dbReference>